<dbReference type="EMBL" id="DVON01000250">
    <property type="protein sequence ID" value="HIV13810.1"/>
    <property type="molecule type" value="Genomic_DNA"/>
</dbReference>
<evidence type="ECO:0000313" key="2">
    <source>
        <dbReference type="Proteomes" id="UP000886723"/>
    </source>
</evidence>
<organism evidence="1 2">
    <name type="scientific">Candidatus Pullilachnospira stercoravium</name>
    <dbReference type="NCBI Taxonomy" id="2840913"/>
    <lineage>
        <taxon>Bacteria</taxon>
        <taxon>Bacillati</taxon>
        <taxon>Bacillota</taxon>
        <taxon>Clostridia</taxon>
        <taxon>Lachnospirales</taxon>
        <taxon>Lachnospiraceae</taxon>
        <taxon>Lachnospiraceae incertae sedis</taxon>
        <taxon>Candidatus Pullilachnospira</taxon>
    </lineage>
</organism>
<reference evidence="1" key="1">
    <citation type="submission" date="2020-10" db="EMBL/GenBank/DDBJ databases">
        <authorList>
            <person name="Gilroy R."/>
        </authorList>
    </citation>
    <scope>NUCLEOTIDE SEQUENCE</scope>
    <source>
        <strain evidence="1">ChiBcec2-4451</strain>
    </source>
</reference>
<proteinExistence type="predicted"/>
<evidence type="ECO:0000313" key="1">
    <source>
        <dbReference type="EMBL" id="HIV13810.1"/>
    </source>
</evidence>
<dbReference type="Proteomes" id="UP000886723">
    <property type="component" value="Unassembled WGS sequence"/>
</dbReference>
<dbReference type="SUPFAM" id="SSF46689">
    <property type="entry name" value="Homeodomain-like"/>
    <property type="match status" value="1"/>
</dbReference>
<reference evidence="1" key="2">
    <citation type="journal article" date="2021" name="PeerJ">
        <title>Extensive microbial diversity within the chicken gut microbiome revealed by metagenomics and culture.</title>
        <authorList>
            <person name="Gilroy R."/>
            <person name="Ravi A."/>
            <person name="Getino M."/>
            <person name="Pursley I."/>
            <person name="Horton D.L."/>
            <person name="Alikhan N.F."/>
            <person name="Baker D."/>
            <person name="Gharbi K."/>
            <person name="Hall N."/>
            <person name="Watson M."/>
            <person name="Adriaenssens E.M."/>
            <person name="Foster-Nyarko E."/>
            <person name="Jarju S."/>
            <person name="Secka A."/>
            <person name="Antonio M."/>
            <person name="Oren A."/>
            <person name="Chaudhuri R.R."/>
            <person name="La Ragione R."/>
            <person name="Hildebrand F."/>
            <person name="Pallen M.J."/>
        </authorList>
    </citation>
    <scope>NUCLEOTIDE SEQUENCE</scope>
    <source>
        <strain evidence="1">ChiBcec2-4451</strain>
    </source>
</reference>
<gene>
    <name evidence="1" type="ORF">IAA63_11820</name>
</gene>
<accession>A0A9D1T6N0</accession>
<dbReference type="NCBIfam" id="NF040785">
    <property type="entry name" value="CD3324_fam"/>
    <property type="match status" value="1"/>
</dbReference>
<dbReference type="InterPro" id="IPR009057">
    <property type="entry name" value="Homeodomain-like_sf"/>
</dbReference>
<evidence type="ECO:0008006" key="3">
    <source>
        <dbReference type="Google" id="ProtNLM"/>
    </source>
</evidence>
<comment type="caution">
    <text evidence="1">The sequence shown here is derived from an EMBL/GenBank/DDBJ whole genome shotgun (WGS) entry which is preliminary data.</text>
</comment>
<protein>
    <recommendedName>
        <fullName evidence="3">Mor transcription activator domain-containing protein</fullName>
    </recommendedName>
</protein>
<sequence>MTYLNGKNVLPKELFQQVQRYCSGQLLYIPAPSGHRKSWGEETGIRRELEARNQIIREKKRRGSTLEELAEEFHLSVSSLKKIIYQH</sequence>
<dbReference type="AlphaFoldDB" id="A0A9D1T6N0"/>
<dbReference type="InterPro" id="IPR049739">
    <property type="entry name" value="YraL-like"/>
</dbReference>
<name>A0A9D1T6N0_9FIRM</name>